<reference evidence="6 7" key="1">
    <citation type="submission" date="2016-06" db="EMBL/GenBank/DDBJ databases">
        <title>Genome sequencing of Cryobacterium arcticum PAMC 27867.</title>
        <authorList>
            <person name="Lee J."/>
            <person name="Kim O.-S."/>
        </authorList>
    </citation>
    <scope>NUCLEOTIDE SEQUENCE [LARGE SCALE GENOMIC DNA]</scope>
    <source>
        <strain evidence="6 7">PAMC 27867</strain>
    </source>
</reference>
<dbReference type="GO" id="GO:0043565">
    <property type="term" value="F:sequence-specific DNA binding"/>
    <property type="evidence" value="ECO:0007669"/>
    <property type="project" value="InterPro"/>
</dbReference>
<keyword evidence="1" id="KW-0805">Transcription regulation</keyword>
<organism evidence="6 7">
    <name type="scientific">Cryobacterium arcticum</name>
    <dbReference type="NCBI Taxonomy" id="670052"/>
    <lineage>
        <taxon>Bacteria</taxon>
        <taxon>Bacillati</taxon>
        <taxon>Actinomycetota</taxon>
        <taxon>Actinomycetes</taxon>
        <taxon>Micrococcales</taxon>
        <taxon>Microbacteriaceae</taxon>
        <taxon>Cryobacterium</taxon>
    </lineage>
</organism>
<feature type="compositionally biased region" description="Basic and acidic residues" evidence="4">
    <location>
        <begin position="185"/>
        <end position="194"/>
    </location>
</feature>
<dbReference type="InterPro" id="IPR011008">
    <property type="entry name" value="Dimeric_a/b-barrel"/>
</dbReference>
<dbReference type="InterPro" id="IPR019887">
    <property type="entry name" value="Tscrpt_reg_AsnC/Lrp_C"/>
</dbReference>
<feature type="region of interest" description="Disordered" evidence="4">
    <location>
        <begin position="172"/>
        <end position="194"/>
    </location>
</feature>
<dbReference type="PRINTS" id="PR00033">
    <property type="entry name" value="HTHASNC"/>
</dbReference>
<protein>
    <submittedName>
        <fullName evidence="6">Fis family transcriptional regulator</fullName>
    </submittedName>
</protein>
<dbReference type="Gene3D" id="1.10.10.10">
    <property type="entry name" value="Winged helix-like DNA-binding domain superfamily/Winged helix DNA-binding domain"/>
    <property type="match status" value="1"/>
</dbReference>
<keyword evidence="7" id="KW-1185">Reference proteome</keyword>
<evidence type="ECO:0000256" key="1">
    <source>
        <dbReference type="ARBA" id="ARBA00023015"/>
    </source>
</evidence>
<dbReference type="PROSITE" id="PS00519">
    <property type="entry name" value="HTH_ASNC_1"/>
    <property type="match status" value="1"/>
</dbReference>
<evidence type="ECO:0000256" key="2">
    <source>
        <dbReference type="ARBA" id="ARBA00023125"/>
    </source>
</evidence>
<dbReference type="SMART" id="SM00344">
    <property type="entry name" value="HTH_ASNC"/>
    <property type="match status" value="1"/>
</dbReference>
<dbReference type="Proteomes" id="UP000092582">
    <property type="component" value="Chromosome 1"/>
</dbReference>
<dbReference type="GO" id="GO:0005829">
    <property type="term" value="C:cytosol"/>
    <property type="evidence" value="ECO:0007669"/>
    <property type="project" value="TreeGrafter"/>
</dbReference>
<dbReference type="PROSITE" id="PS50956">
    <property type="entry name" value="HTH_ASNC_2"/>
    <property type="match status" value="1"/>
</dbReference>
<dbReference type="InterPro" id="IPR036390">
    <property type="entry name" value="WH_DNA-bd_sf"/>
</dbReference>
<dbReference type="Pfam" id="PF13412">
    <property type="entry name" value="HTH_24"/>
    <property type="match status" value="1"/>
</dbReference>
<proteinExistence type="predicted"/>
<keyword evidence="2" id="KW-0238">DNA-binding</keyword>
<evidence type="ECO:0000256" key="3">
    <source>
        <dbReference type="ARBA" id="ARBA00023163"/>
    </source>
</evidence>
<dbReference type="STRING" id="670052.PA27867_2986"/>
<gene>
    <name evidence="6" type="ORF">PA27867_2986</name>
</gene>
<keyword evidence="3" id="KW-0804">Transcription</keyword>
<dbReference type="EMBL" id="CP016282">
    <property type="protein sequence ID" value="ANP73922.1"/>
    <property type="molecule type" value="Genomic_DNA"/>
</dbReference>
<dbReference type="RefSeq" id="WP_084021214.1">
    <property type="nucleotide sequence ID" value="NZ_CP016282.1"/>
</dbReference>
<dbReference type="InterPro" id="IPR019888">
    <property type="entry name" value="Tscrpt_reg_AsnC-like"/>
</dbReference>
<dbReference type="PANTHER" id="PTHR30154">
    <property type="entry name" value="LEUCINE-RESPONSIVE REGULATORY PROTEIN"/>
    <property type="match status" value="1"/>
</dbReference>
<dbReference type="SUPFAM" id="SSF54909">
    <property type="entry name" value="Dimeric alpha+beta barrel"/>
    <property type="match status" value="1"/>
</dbReference>
<accession>A0A1B1BMN3</accession>
<dbReference type="Gene3D" id="3.30.70.920">
    <property type="match status" value="1"/>
</dbReference>
<dbReference type="PANTHER" id="PTHR30154:SF34">
    <property type="entry name" value="TRANSCRIPTIONAL REGULATOR AZLB"/>
    <property type="match status" value="1"/>
</dbReference>
<dbReference type="AlphaFoldDB" id="A0A1B1BMN3"/>
<evidence type="ECO:0000313" key="6">
    <source>
        <dbReference type="EMBL" id="ANP73922.1"/>
    </source>
</evidence>
<evidence type="ECO:0000259" key="5">
    <source>
        <dbReference type="PROSITE" id="PS50956"/>
    </source>
</evidence>
<dbReference type="OrthoDB" id="3396933at2"/>
<feature type="domain" description="HTH asnC-type" evidence="5">
    <location>
        <begin position="17"/>
        <end position="78"/>
    </location>
</feature>
<dbReference type="InterPro" id="IPR000485">
    <property type="entry name" value="AsnC-type_HTH_dom"/>
</dbReference>
<dbReference type="InterPro" id="IPR019885">
    <property type="entry name" value="Tscrpt_reg_HTH_AsnC-type_CS"/>
</dbReference>
<name>A0A1B1BMN3_9MICO</name>
<evidence type="ECO:0000313" key="7">
    <source>
        <dbReference type="Proteomes" id="UP000092582"/>
    </source>
</evidence>
<evidence type="ECO:0000256" key="4">
    <source>
        <dbReference type="SAM" id="MobiDB-lite"/>
    </source>
</evidence>
<dbReference type="GO" id="GO:0043200">
    <property type="term" value="P:response to amino acid"/>
    <property type="evidence" value="ECO:0007669"/>
    <property type="project" value="TreeGrafter"/>
</dbReference>
<dbReference type="InterPro" id="IPR036388">
    <property type="entry name" value="WH-like_DNA-bd_sf"/>
</dbReference>
<sequence length="194" mass="21608">MADLPDPESSRPAKPTLDSVDLHILRELRENGRISMAALAEKINLSRASAYNRVELLTRAGVITGFSARIDPRLVGLDICALVFVTVHPQMWKSFRDALQGMPDVEYCSITTGEHDAMMLIRAADVSSVHEFVTGVVAIRPEIKAVVSVVVLDEVIRKPYLLPSDIPQRPQQAERLGMTRWTRPAAERESLPRQ</sequence>
<dbReference type="SUPFAM" id="SSF46785">
    <property type="entry name" value="Winged helix' DNA-binding domain"/>
    <property type="match status" value="1"/>
</dbReference>
<dbReference type="Pfam" id="PF01037">
    <property type="entry name" value="AsnC_trans_reg"/>
    <property type="match status" value="1"/>
</dbReference>
<dbReference type="KEGG" id="cart:PA27867_2986"/>